<proteinExistence type="predicted"/>
<organism evidence="2 3">
    <name type="scientific">Haliscomenobacter hydrossis (strain ATCC 27775 / DSM 1100 / LMG 10767 / O)</name>
    <dbReference type="NCBI Taxonomy" id="760192"/>
    <lineage>
        <taxon>Bacteria</taxon>
        <taxon>Pseudomonadati</taxon>
        <taxon>Bacteroidota</taxon>
        <taxon>Saprospiria</taxon>
        <taxon>Saprospirales</taxon>
        <taxon>Haliscomenobacteraceae</taxon>
        <taxon>Haliscomenobacter</taxon>
    </lineage>
</organism>
<reference evidence="2 3" key="1">
    <citation type="journal article" date="2011" name="Stand. Genomic Sci.">
        <title>Complete genome sequence of Haliscomenobacter hydrossis type strain (O).</title>
        <authorList>
            <consortium name="US DOE Joint Genome Institute (JGI-PGF)"/>
            <person name="Daligault H."/>
            <person name="Lapidus A."/>
            <person name="Zeytun A."/>
            <person name="Nolan M."/>
            <person name="Lucas S."/>
            <person name="Del Rio T.G."/>
            <person name="Tice H."/>
            <person name="Cheng J.F."/>
            <person name="Tapia R."/>
            <person name="Han C."/>
            <person name="Goodwin L."/>
            <person name="Pitluck S."/>
            <person name="Liolios K."/>
            <person name="Pagani I."/>
            <person name="Ivanova N."/>
            <person name="Huntemann M."/>
            <person name="Mavromatis K."/>
            <person name="Mikhailova N."/>
            <person name="Pati A."/>
            <person name="Chen A."/>
            <person name="Palaniappan K."/>
            <person name="Land M."/>
            <person name="Hauser L."/>
            <person name="Brambilla E.M."/>
            <person name="Rohde M."/>
            <person name="Verbarg S."/>
            <person name="Goker M."/>
            <person name="Bristow J."/>
            <person name="Eisen J.A."/>
            <person name="Markowitz V."/>
            <person name="Hugenholtz P."/>
            <person name="Kyrpides N.C."/>
            <person name="Klenk H.P."/>
            <person name="Woyke T."/>
        </authorList>
    </citation>
    <scope>NUCLEOTIDE SEQUENCE [LARGE SCALE GENOMIC DNA]</scope>
    <source>
        <strain evidence="3">ATCC 27775 / DSM 1100 / LMG 10767 / O</strain>
    </source>
</reference>
<feature type="transmembrane region" description="Helical" evidence="1">
    <location>
        <begin position="102"/>
        <end position="122"/>
    </location>
</feature>
<feature type="transmembrane region" description="Helical" evidence="1">
    <location>
        <begin position="76"/>
        <end position="96"/>
    </location>
</feature>
<evidence type="ECO:0000256" key="1">
    <source>
        <dbReference type="SAM" id="Phobius"/>
    </source>
</evidence>
<accession>F4L2N1</accession>
<keyword evidence="3" id="KW-1185">Reference proteome</keyword>
<dbReference type="eggNOG" id="ENOG50338FZ">
    <property type="taxonomic scope" value="Bacteria"/>
</dbReference>
<keyword evidence="1" id="KW-0472">Membrane</keyword>
<dbReference type="HOGENOM" id="CLU_1924632_0_0_10"/>
<name>F4L2N1_HALH1</name>
<dbReference type="RefSeq" id="WP_013763159.1">
    <property type="nucleotide sequence ID" value="NC_015510.1"/>
</dbReference>
<sequence length="131" mass="13944">MSFKNLAIVNAIVFLGFGLPMLISTSILTDLFLARPEDLNESVEFLFKLFGIPLTGLGVLSILIRDAQPSLGRRAFLVLTVITGLGSAIVHIYGITQGLEKSSGWGTVVITVVTGIWAIVLLTKEKGAVTG</sequence>
<reference key="2">
    <citation type="submission" date="2011-04" db="EMBL/GenBank/DDBJ databases">
        <title>Complete sequence of chromosome of Haliscomenobacter hydrossis DSM 1100.</title>
        <authorList>
            <consortium name="US DOE Joint Genome Institute (JGI-PGF)"/>
            <person name="Lucas S."/>
            <person name="Han J."/>
            <person name="Lapidus A."/>
            <person name="Bruce D."/>
            <person name="Goodwin L."/>
            <person name="Pitluck S."/>
            <person name="Peters L."/>
            <person name="Kyrpides N."/>
            <person name="Mavromatis K."/>
            <person name="Ivanova N."/>
            <person name="Ovchinnikova G."/>
            <person name="Pagani I."/>
            <person name="Daligault H."/>
            <person name="Detter J.C."/>
            <person name="Han C."/>
            <person name="Land M."/>
            <person name="Hauser L."/>
            <person name="Markowitz V."/>
            <person name="Cheng J.-F."/>
            <person name="Hugenholtz P."/>
            <person name="Woyke T."/>
            <person name="Wu D."/>
            <person name="Verbarg S."/>
            <person name="Frueling A."/>
            <person name="Brambilla E."/>
            <person name="Klenk H.-P."/>
            <person name="Eisen J.A."/>
        </authorList>
    </citation>
    <scope>NUCLEOTIDE SEQUENCE</scope>
    <source>
        <strain>DSM 1100</strain>
    </source>
</reference>
<dbReference type="Proteomes" id="UP000008461">
    <property type="component" value="Chromosome"/>
</dbReference>
<keyword evidence="1" id="KW-0812">Transmembrane</keyword>
<dbReference type="EMBL" id="CP002691">
    <property type="protein sequence ID" value="AEE48595.1"/>
    <property type="molecule type" value="Genomic_DNA"/>
</dbReference>
<keyword evidence="1" id="KW-1133">Transmembrane helix</keyword>
<dbReference type="KEGG" id="hhy:Halhy_0687"/>
<gene>
    <name evidence="2" type="ordered locus">Halhy_0687</name>
</gene>
<feature type="transmembrane region" description="Helical" evidence="1">
    <location>
        <begin position="7"/>
        <end position="33"/>
    </location>
</feature>
<protein>
    <submittedName>
        <fullName evidence="2">Uncharacterized protein</fullName>
    </submittedName>
</protein>
<dbReference type="AlphaFoldDB" id="F4L2N1"/>
<evidence type="ECO:0000313" key="3">
    <source>
        <dbReference type="Proteomes" id="UP000008461"/>
    </source>
</evidence>
<feature type="transmembrane region" description="Helical" evidence="1">
    <location>
        <begin position="45"/>
        <end position="64"/>
    </location>
</feature>
<evidence type="ECO:0000313" key="2">
    <source>
        <dbReference type="EMBL" id="AEE48595.1"/>
    </source>
</evidence>